<evidence type="ECO:0000313" key="18">
    <source>
        <dbReference type="Proteomes" id="UP000192342"/>
    </source>
</evidence>
<keyword evidence="6 13" id="KW-0812">Transmembrane</keyword>
<dbReference type="CDD" id="cd20070">
    <property type="entry name" value="5TM_YidC_Alb3"/>
    <property type="match status" value="1"/>
</dbReference>
<evidence type="ECO:0000256" key="9">
    <source>
        <dbReference type="ARBA" id="ARBA00023136"/>
    </source>
</evidence>
<evidence type="ECO:0000256" key="5">
    <source>
        <dbReference type="ARBA" id="ARBA00022475"/>
    </source>
</evidence>
<evidence type="ECO:0000259" key="16">
    <source>
        <dbReference type="Pfam" id="PF14849"/>
    </source>
</evidence>
<feature type="transmembrane region" description="Helical" evidence="13">
    <location>
        <begin position="384"/>
        <end position="403"/>
    </location>
</feature>
<feature type="transmembrane region" description="Helical" evidence="13">
    <location>
        <begin position="528"/>
        <end position="550"/>
    </location>
</feature>
<name>A0A1Y1SJJ4_9GAMM</name>
<evidence type="ECO:0000256" key="1">
    <source>
        <dbReference type="ARBA" id="ARBA00004429"/>
    </source>
</evidence>
<evidence type="ECO:0000256" key="6">
    <source>
        <dbReference type="ARBA" id="ARBA00022692"/>
    </source>
</evidence>
<feature type="compositionally biased region" description="Low complexity" evidence="14">
    <location>
        <begin position="31"/>
        <end position="46"/>
    </location>
</feature>
<protein>
    <recommendedName>
        <fullName evidence="3 13">Membrane protein insertase YidC</fullName>
    </recommendedName>
    <alternativeName>
        <fullName evidence="12 13">Foldase YidC</fullName>
    </alternativeName>
    <alternativeName>
        <fullName evidence="11 13">Membrane integrase YidC</fullName>
    </alternativeName>
    <alternativeName>
        <fullName evidence="13">Membrane protein YidC</fullName>
    </alternativeName>
</protein>
<dbReference type="Pfam" id="PF14849">
    <property type="entry name" value="YidC_periplas"/>
    <property type="match status" value="1"/>
</dbReference>
<evidence type="ECO:0000256" key="3">
    <source>
        <dbReference type="ARBA" id="ARBA00015325"/>
    </source>
</evidence>
<evidence type="ECO:0000256" key="11">
    <source>
        <dbReference type="ARBA" id="ARBA00033245"/>
    </source>
</evidence>
<evidence type="ECO:0000256" key="4">
    <source>
        <dbReference type="ARBA" id="ARBA00022448"/>
    </source>
</evidence>
<dbReference type="STRING" id="1317117.ATO7_06705"/>
<dbReference type="GO" id="GO:0032977">
    <property type="term" value="F:membrane insertase activity"/>
    <property type="evidence" value="ECO:0007669"/>
    <property type="project" value="InterPro"/>
</dbReference>
<dbReference type="OrthoDB" id="9780552at2"/>
<dbReference type="GO" id="GO:0015031">
    <property type="term" value="P:protein transport"/>
    <property type="evidence" value="ECO:0007669"/>
    <property type="project" value="UniProtKB-KW"/>
</dbReference>
<feature type="region of interest" description="Disordered" evidence="14">
    <location>
        <begin position="31"/>
        <end position="92"/>
    </location>
</feature>
<dbReference type="CDD" id="cd19961">
    <property type="entry name" value="EcYidC-like_peri"/>
    <property type="match status" value="1"/>
</dbReference>
<comment type="function">
    <text evidence="13">Required for the insertion and/or proper folding and/or complex formation of integral membrane proteins into the membrane. Involved in integration of membrane proteins that insert both dependently and independently of the Sec translocase complex, as well as at least some lipoproteins. Aids folding of multispanning membrane proteins.</text>
</comment>
<dbReference type="InterPro" id="IPR028055">
    <property type="entry name" value="YidC/Oxa/ALB_C"/>
</dbReference>
<dbReference type="PANTHER" id="PTHR12428:SF65">
    <property type="entry name" value="CYTOCHROME C OXIDASE ASSEMBLY PROTEIN COX18, MITOCHONDRIAL"/>
    <property type="match status" value="1"/>
</dbReference>
<feature type="domain" description="Membrane insertase YidC/Oxa/ALB C-terminal" evidence="15">
    <location>
        <begin position="384"/>
        <end position="564"/>
    </location>
</feature>
<dbReference type="InterPro" id="IPR028053">
    <property type="entry name" value="Membr_insert_YidC_N"/>
</dbReference>
<dbReference type="AlphaFoldDB" id="A0A1Y1SJJ4"/>
<dbReference type="HAMAP" id="MF_01810">
    <property type="entry name" value="YidC_type1"/>
    <property type="match status" value="1"/>
</dbReference>
<sequence>MENLRMVLFAALAGVLFLMYQAWQKDYPQQQAQAPSASPLASPLDSVPGETSATTSSGDDEGVPSLGASADAPGSVPPVQGERGEAVSAQPGQTIEITTDVYRVSIDLAGGDIRRLELLDYPIAKAHPDQPLPLLNDELPHFFVLQSGLVSNAGSAPDHNTVYQAERSRYTLAEQDEDLVVPLRWTGADGLTVEKVYRFTRGSYEVNLLYRVSNDTAEQRQLSPYLRMWRTPNKAGEEPPFIKSFIGAAVYTRDSDGQYKYKKYDAGDLEKESVTLEQQGGWLGMLQHYFVAAVLPEPTELNRFYLRPGKRFGFIGEYVGERVDVAPQAGREINLRLYMGPKLQQELETVAKGLELTVDYGLLTPISQPLFWVLDKLHGLTGNWGWSIILLTLLIKLAFYKLSEAQYRSMARMKKFAPRIQSIKERYADDRERLHQAMMDLYKKEGFNPLAGCWPMLVQFPVFIALYWVLLESVELRQADFALWINDLSSPDPLYVLPVLFGISMYLQQKLSGQAMTMEPMQQRIMTIMPIGLAIFFAFFPAGLVLYWFVSNLVGIIQQWVITKRLEHEEHAQPKKR</sequence>
<organism evidence="17 18">
    <name type="scientific">Oceanococcus atlanticus</name>
    <dbReference type="NCBI Taxonomy" id="1317117"/>
    <lineage>
        <taxon>Bacteria</taxon>
        <taxon>Pseudomonadati</taxon>
        <taxon>Pseudomonadota</taxon>
        <taxon>Gammaproteobacteria</taxon>
        <taxon>Chromatiales</taxon>
        <taxon>Oceanococcaceae</taxon>
        <taxon>Oceanococcus</taxon>
    </lineage>
</organism>
<accession>A0A1Y1SJJ4</accession>
<evidence type="ECO:0000256" key="14">
    <source>
        <dbReference type="SAM" id="MobiDB-lite"/>
    </source>
</evidence>
<keyword evidence="10 13" id="KW-0143">Chaperone</keyword>
<dbReference type="GO" id="GO:0051205">
    <property type="term" value="P:protein insertion into membrane"/>
    <property type="evidence" value="ECO:0007669"/>
    <property type="project" value="TreeGrafter"/>
</dbReference>
<evidence type="ECO:0000256" key="2">
    <source>
        <dbReference type="ARBA" id="ARBA00010527"/>
    </source>
</evidence>
<reference evidence="17 18" key="1">
    <citation type="submission" date="2013-04" db="EMBL/GenBank/DDBJ databases">
        <title>Oceanococcus atlanticus 22II-S10r2 Genome Sequencing.</title>
        <authorList>
            <person name="Lai Q."/>
            <person name="Li G."/>
            <person name="Shao Z."/>
        </authorList>
    </citation>
    <scope>NUCLEOTIDE SEQUENCE [LARGE SCALE GENOMIC DNA]</scope>
    <source>
        <strain evidence="17 18">22II-S10r2</strain>
    </source>
</reference>
<evidence type="ECO:0000256" key="8">
    <source>
        <dbReference type="ARBA" id="ARBA00022989"/>
    </source>
</evidence>
<dbReference type="Gene3D" id="2.70.98.90">
    <property type="match status" value="1"/>
</dbReference>
<evidence type="ECO:0000256" key="10">
    <source>
        <dbReference type="ARBA" id="ARBA00023186"/>
    </source>
</evidence>
<comment type="subunit">
    <text evidence="13">Interacts with the Sec translocase complex via SecD. Specifically interacts with transmembrane segments of nascent integral membrane proteins during membrane integration.</text>
</comment>
<dbReference type="EMBL" id="AQQV01000001">
    <property type="protein sequence ID" value="ORE89550.1"/>
    <property type="molecule type" value="Genomic_DNA"/>
</dbReference>
<feature type="transmembrane region" description="Helical" evidence="13">
    <location>
        <begin position="490"/>
        <end position="507"/>
    </location>
</feature>
<dbReference type="PANTHER" id="PTHR12428">
    <property type="entry name" value="OXA1"/>
    <property type="match status" value="1"/>
</dbReference>
<keyword evidence="7 13" id="KW-0653">Protein transport</keyword>
<gene>
    <name evidence="13" type="primary">yidC</name>
    <name evidence="17" type="ORF">ATO7_06705</name>
</gene>
<dbReference type="InterPro" id="IPR047196">
    <property type="entry name" value="YidC_ALB_C"/>
</dbReference>
<dbReference type="GO" id="GO:0005886">
    <property type="term" value="C:plasma membrane"/>
    <property type="evidence" value="ECO:0007669"/>
    <property type="project" value="UniProtKB-SubCell"/>
</dbReference>
<dbReference type="NCBIfam" id="TIGR03593">
    <property type="entry name" value="yidC_nterm"/>
    <property type="match status" value="1"/>
</dbReference>
<dbReference type="NCBIfam" id="TIGR03592">
    <property type="entry name" value="yidC_oxa1_cterm"/>
    <property type="match status" value="1"/>
</dbReference>
<dbReference type="Proteomes" id="UP000192342">
    <property type="component" value="Unassembled WGS sequence"/>
</dbReference>
<evidence type="ECO:0000256" key="13">
    <source>
        <dbReference type="HAMAP-Rule" id="MF_01810"/>
    </source>
</evidence>
<evidence type="ECO:0000256" key="7">
    <source>
        <dbReference type="ARBA" id="ARBA00022927"/>
    </source>
</evidence>
<keyword evidence="4 13" id="KW-0813">Transport</keyword>
<keyword evidence="18" id="KW-1185">Reference proteome</keyword>
<comment type="subcellular location">
    <subcellularLocation>
        <location evidence="1">Cell inner membrane</location>
        <topology evidence="1">Multi-pass membrane protein</topology>
    </subcellularLocation>
    <subcellularLocation>
        <location evidence="13">Cell membrane</location>
        <topology evidence="13">Multi-pass membrane protein</topology>
    </subcellularLocation>
</comment>
<comment type="caution">
    <text evidence="17">The sequence shown here is derived from an EMBL/GenBank/DDBJ whole genome shotgun (WGS) entry which is preliminary data.</text>
</comment>
<evidence type="ECO:0000256" key="12">
    <source>
        <dbReference type="ARBA" id="ARBA00033342"/>
    </source>
</evidence>
<keyword evidence="9 13" id="KW-0472">Membrane</keyword>
<dbReference type="NCBIfam" id="NF002352">
    <property type="entry name" value="PRK01318.1-3"/>
    <property type="match status" value="1"/>
</dbReference>
<dbReference type="InterPro" id="IPR019998">
    <property type="entry name" value="Membr_insert_YidC"/>
</dbReference>
<proteinExistence type="inferred from homology"/>
<comment type="similarity">
    <text evidence="2 13">Belongs to the OXA1/ALB3/YidC family. Type 1 subfamily.</text>
</comment>
<feature type="domain" description="Membrane insertase YidC N-terminal" evidence="16">
    <location>
        <begin position="95"/>
        <end position="373"/>
    </location>
</feature>
<dbReference type="InterPro" id="IPR001708">
    <property type="entry name" value="YidC/ALB3/OXA1/COX18"/>
</dbReference>
<dbReference type="PRINTS" id="PR00701">
    <property type="entry name" value="60KDINNERMP"/>
</dbReference>
<dbReference type="Pfam" id="PF02096">
    <property type="entry name" value="60KD_IMP"/>
    <property type="match status" value="1"/>
</dbReference>
<keyword evidence="5 13" id="KW-1003">Cell membrane</keyword>
<keyword evidence="8 13" id="KW-1133">Transmembrane helix</keyword>
<dbReference type="PRINTS" id="PR01900">
    <property type="entry name" value="YIDCPROTEIN"/>
</dbReference>
<dbReference type="InterPro" id="IPR038221">
    <property type="entry name" value="YidC_periplasmic_sf"/>
</dbReference>
<evidence type="ECO:0000313" key="17">
    <source>
        <dbReference type="EMBL" id="ORE89550.1"/>
    </source>
</evidence>
<evidence type="ECO:0000259" key="15">
    <source>
        <dbReference type="Pfam" id="PF02096"/>
    </source>
</evidence>
<feature type="transmembrane region" description="Helical" evidence="13">
    <location>
        <begin position="447"/>
        <end position="470"/>
    </location>
</feature>